<comment type="caution">
    <text evidence="2">The sequence shown here is derived from an EMBL/GenBank/DDBJ whole genome shotgun (WGS) entry which is preliminary data.</text>
</comment>
<name>A0A1E5Q3D8_9PROT</name>
<evidence type="ECO:0000313" key="2">
    <source>
        <dbReference type="EMBL" id="OEJ64165.1"/>
    </source>
</evidence>
<dbReference type="Proteomes" id="UP000095347">
    <property type="component" value="Unassembled WGS sequence"/>
</dbReference>
<reference evidence="3" key="1">
    <citation type="submission" date="2016-07" db="EMBL/GenBank/DDBJ databases">
        <authorList>
            <person name="Florea S."/>
            <person name="Webb J.S."/>
            <person name="Jaromczyk J."/>
            <person name="Schardl C.L."/>
        </authorList>
    </citation>
    <scope>NUCLEOTIDE SEQUENCE [LARGE SCALE GENOMIC DNA]</scope>
    <source>
        <strain evidence="3">MV-1</strain>
    </source>
</reference>
<dbReference type="STRING" id="28181.BEN30_17005"/>
<feature type="domain" description="Methyltransferase FkbM" evidence="1">
    <location>
        <begin position="5"/>
        <end position="153"/>
    </location>
</feature>
<proteinExistence type="predicted"/>
<dbReference type="InterPro" id="IPR029063">
    <property type="entry name" value="SAM-dependent_MTases_sf"/>
</dbReference>
<dbReference type="InterPro" id="IPR052514">
    <property type="entry name" value="SAM-dependent_MTase"/>
</dbReference>
<sequence>MVVFDVGANTGHWSSACAQLFDEETNIYAFEPGLITFGKLKQYLKHKNNIHVFQIGLSKSDGEMEIMISDSVSEKSSVEVTSASALLPHIKDFRKETQKFVRGDVFCSDLGINHIDFLKVDTEGHDFHVVSGFGDMIKNKEIDVIQFEYNRLNIFTKIMLRDFYVLLNEELTDKGFCIGRIYPGGVWFKEYSVYDENFVDGNFLAVRINRTDLISVLSV</sequence>
<dbReference type="EMBL" id="MCGG01000077">
    <property type="protein sequence ID" value="OEJ64165.1"/>
    <property type="molecule type" value="Genomic_DNA"/>
</dbReference>
<keyword evidence="3" id="KW-1185">Reference proteome</keyword>
<dbReference type="InterPro" id="IPR006342">
    <property type="entry name" value="FkbM_mtfrase"/>
</dbReference>
<evidence type="ECO:0000259" key="1">
    <source>
        <dbReference type="Pfam" id="PF05050"/>
    </source>
</evidence>
<protein>
    <recommendedName>
        <fullName evidence="1">Methyltransferase FkbM domain-containing protein</fullName>
    </recommendedName>
</protein>
<accession>A0A1E5Q3D8</accession>
<dbReference type="PANTHER" id="PTHR34203">
    <property type="entry name" value="METHYLTRANSFERASE, FKBM FAMILY PROTEIN"/>
    <property type="match status" value="1"/>
</dbReference>
<dbReference type="AlphaFoldDB" id="A0A1E5Q3D8"/>
<gene>
    <name evidence="2" type="ORF">BEN30_17005</name>
</gene>
<dbReference type="PANTHER" id="PTHR34203:SF15">
    <property type="entry name" value="SLL1173 PROTEIN"/>
    <property type="match status" value="1"/>
</dbReference>
<dbReference type="SUPFAM" id="SSF53335">
    <property type="entry name" value="S-adenosyl-L-methionine-dependent methyltransferases"/>
    <property type="match status" value="1"/>
</dbReference>
<dbReference type="Pfam" id="PF05050">
    <property type="entry name" value="Methyltransf_21"/>
    <property type="match status" value="1"/>
</dbReference>
<dbReference type="NCBIfam" id="TIGR01444">
    <property type="entry name" value="fkbM_fam"/>
    <property type="match status" value="1"/>
</dbReference>
<dbReference type="Gene3D" id="3.40.50.150">
    <property type="entry name" value="Vaccinia Virus protein VP39"/>
    <property type="match status" value="1"/>
</dbReference>
<evidence type="ECO:0000313" key="3">
    <source>
        <dbReference type="Proteomes" id="UP000095347"/>
    </source>
</evidence>
<organism evidence="2 3">
    <name type="scientific">Magnetovibrio blakemorei</name>
    <dbReference type="NCBI Taxonomy" id="28181"/>
    <lineage>
        <taxon>Bacteria</taxon>
        <taxon>Pseudomonadati</taxon>
        <taxon>Pseudomonadota</taxon>
        <taxon>Alphaproteobacteria</taxon>
        <taxon>Rhodospirillales</taxon>
        <taxon>Magnetovibrionaceae</taxon>
        <taxon>Magnetovibrio</taxon>
    </lineage>
</organism>